<keyword evidence="11" id="KW-0697">Rotamase</keyword>
<dbReference type="SUPFAM" id="SSF109998">
    <property type="entry name" value="Triger factor/SurA peptide-binding domain-like"/>
    <property type="match status" value="1"/>
</dbReference>
<evidence type="ECO:0000256" key="6">
    <source>
        <dbReference type="ARBA" id="ARBA00023136"/>
    </source>
</evidence>
<evidence type="ECO:0000256" key="7">
    <source>
        <dbReference type="ARBA" id="ARBA00023186"/>
    </source>
</evidence>
<dbReference type="AlphaFoldDB" id="A0A127M5I5"/>
<evidence type="ECO:0000256" key="13">
    <source>
        <dbReference type="SAM" id="Phobius"/>
    </source>
</evidence>
<evidence type="ECO:0000313" key="15">
    <source>
        <dbReference type="EMBL" id="AMO68508.1"/>
    </source>
</evidence>
<keyword evidence="4 13" id="KW-0812">Transmembrane</keyword>
<dbReference type="Gene3D" id="1.10.4030.10">
    <property type="entry name" value="Porin chaperone SurA, peptide-binding domain"/>
    <property type="match status" value="1"/>
</dbReference>
<feature type="coiled-coil region" evidence="12">
    <location>
        <begin position="482"/>
        <end position="509"/>
    </location>
</feature>
<dbReference type="Gene3D" id="3.10.50.40">
    <property type="match status" value="1"/>
</dbReference>
<keyword evidence="2" id="KW-1003">Cell membrane</keyword>
<dbReference type="SUPFAM" id="SSF54534">
    <property type="entry name" value="FKBP-like"/>
    <property type="match status" value="1"/>
</dbReference>
<dbReference type="STRING" id="1470434.AZF00_09430"/>
<comment type="subcellular location">
    <subcellularLocation>
        <location evidence="1">Cell inner membrane</location>
        <topology evidence="1">Single-pass type II membrane protein</topology>
        <orientation evidence="1">Periplasmic side</orientation>
    </subcellularLocation>
</comment>
<protein>
    <recommendedName>
        <fullName evidence="9">Periplasmic chaperone PpiD</fullName>
    </recommendedName>
    <alternativeName>
        <fullName evidence="10">Periplasmic folding chaperone</fullName>
    </alternativeName>
</protein>
<evidence type="ECO:0000256" key="10">
    <source>
        <dbReference type="ARBA" id="ARBA00042775"/>
    </source>
</evidence>
<dbReference type="Pfam" id="PF00639">
    <property type="entry name" value="Rotamase"/>
    <property type="match status" value="1"/>
</dbReference>
<keyword evidence="5 13" id="KW-1133">Transmembrane helix</keyword>
<dbReference type="Pfam" id="PF13624">
    <property type="entry name" value="SurA_N_3"/>
    <property type="match status" value="1"/>
</dbReference>
<evidence type="ECO:0000256" key="4">
    <source>
        <dbReference type="ARBA" id="ARBA00022692"/>
    </source>
</evidence>
<keyword evidence="7" id="KW-0143">Chaperone</keyword>
<evidence type="ECO:0000256" key="3">
    <source>
        <dbReference type="ARBA" id="ARBA00022519"/>
    </source>
</evidence>
<feature type="transmembrane region" description="Helical" evidence="13">
    <location>
        <begin position="12"/>
        <end position="30"/>
    </location>
</feature>
<keyword evidence="6 13" id="KW-0472">Membrane</keyword>
<sequence length="625" mass="68603">MLQNIRNNIQGTAAKFIIALIIVPFALFGIDSLFGGSGQVPAAVVNGEKISEGELQQAISLQKRRLLGMMGDQIDPAMLDDAMLRKPALNTLIKQQLLLQAAAEAGIEISTAQLHATIASMPQFQEDGRFSQARYEQVLRLQGYSSAFFKQLLRSDLTIQQLSSAVAGSAFVAGPELSRAIGLLHETRDYHFITVAQAPYRASIKISDEEVEAYYQENANQFLSEAAVRYSYVELSEEDFFEPVSEDQVMAEYQRLVEASNAQVEREAAHILIEINDDTGREEASSQLEKIRQTVLAGADFAEQARQYSADAGSAGDGGALGFSSGDSFPAEFEEALAGLKEGEISPVIETEAGLHLIKLLSVRQPSVPSLESARLEITERLRRQEAMPRLIGAVEDLRDFVFNAENLTMPAKELGLEVKQSEWQKESDESGLFAYASLKSAAFNPELRSKGLNSEVFELTPEHFAVIHVEEYKAPDTLPLAQVREEIVGSLEQRKAELEAESQAKAIQAELLAGKRAEEVAKAEQLTWNAIAAGKRGDIAVEAPIRNRAFSMPRPDQQASVSVLRLANGDRVVLQLLDVNYGSQSGMDVAQLNEAENSASRNRSSQDFSAYFNGLWKDAKIKIN</sequence>
<dbReference type="RefSeq" id="WP_008250079.1">
    <property type="nucleotide sequence ID" value="NZ_CP014544.1"/>
</dbReference>
<dbReference type="PANTHER" id="PTHR47529:SF1">
    <property type="entry name" value="PERIPLASMIC CHAPERONE PPID"/>
    <property type="match status" value="1"/>
</dbReference>
<name>A0A127M5I5_9GAMM</name>
<reference evidence="15 16" key="1">
    <citation type="submission" date="2015-12" db="EMBL/GenBank/DDBJ databases">
        <authorList>
            <person name="Shamseldin A."/>
            <person name="Moawad H."/>
            <person name="Abd El-Rahim W.M."/>
            <person name="Sadowsky M.J."/>
        </authorList>
    </citation>
    <scope>NUCLEOTIDE SEQUENCE [LARGE SCALE GENOMIC DNA]</scope>
    <source>
        <strain evidence="15 16">SM2</strain>
    </source>
</reference>
<gene>
    <name evidence="15" type="ORF">AZF00_09430</name>
</gene>
<dbReference type="GO" id="GO:0005886">
    <property type="term" value="C:plasma membrane"/>
    <property type="evidence" value="ECO:0007669"/>
    <property type="project" value="UniProtKB-SubCell"/>
</dbReference>
<dbReference type="KEGG" id="zal:AZF00_09430"/>
<dbReference type="PANTHER" id="PTHR47529">
    <property type="entry name" value="PEPTIDYL-PROLYL CIS-TRANS ISOMERASE D"/>
    <property type="match status" value="1"/>
</dbReference>
<evidence type="ECO:0000256" key="9">
    <source>
        <dbReference type="ARBA" id="ARBA00040743"/>
    </source>
</evidence>
<dbReference type="GO" id="GO:0003755">
    <property type="term" value="F:peptidyl-prolyl cis-trans isomerase activity"/>
    <property type="evidence" value="ECO:0007669"/>
    <property type="project" value="UniProtKB-KW"/>
</dbReference>
<dbReference type="EMBL" id="CP014544">
    <property type="protein sequence ID" value="AMO68508.1"/>
    <property type="molecule type" value="Genomic_DNA"/>
</dbReference>
<proteinExistence type="inferred from homology"/>
<dbReference type="PROSITE" id="PS50198">
    <property type="entry name" value="PPIC_PPIASE_2"/>
    <property type="match status" value="1"/>
</dbReference>
<evidence type="ECO:0000256" key="2">
    <source>
        <dbReference type="ARBA" id="ARBA00022475"/>
    </source>
</evidence>
<keyword evidence="11" id="KW-0413">Isomerase</keyword>
<comment type="similarity">
    <text evidence="8">Belongs to the PpiD chaperone family.</text>
</comment>
<keyword evidence="12" id="KW-0175">Coiled coil</keyword>
<keyword evidence="3" id="KW-0997">Cell inner membrane</keyword>
<feature type="domain" description="PpiC" evidence="14">
    <location>
        <begin position="263"/>
        <end position="362"/>
    </location>
</feature>
<evidence type="ECO:0000256" key="11">
    <source>
        <dbReference type="PROSITE-ProRule" id="PRU00278"/>
    </source>
</evidence>
<dbReference type="InterPro" id="IPR046357">
    <property type="entry name" value="PPIase_dom_sf"/>
</dbReference>
<dbReference type="PROSITE" id="PS01096">
    <property type="entry name" value="PPIC_PPIASE_1"/>
    <property type="match status" value="1"/>
</dbReference>
<accession>A0A127M5I5</accession>
<evidence type="ECO:0000259" key="14">
    <source>
        <dbReference type="PROSITE" id="PS50198"/>
    </source>
</evidence>
<evidence type="ECO:0000256" key="12">
    <source>
        <dbReference type="SAM" id="Coils"/>
    </source>
</evidence>
<dbReference type="Proteomes" id="UP000074119">
    <property type="component" value="Chromosome"/>
</dbReference>
<dbReference type="InterPro" id="IPR027304">
    <property type="entry name" value="Trigger_fact/SurA_dom_sf"/>
</dbReference>
<evidence type="ECO:0000313" key="16">
    <source>
        <dbReference type="Proteomes" id="UP000074119"/>
    </source>
</evidence>
<organism evidence="15 16">
    <name type="scientific">Zhongshania aliphaticivorans</name>
    <dbReference type="NCBI Taxonomy" id="1470434"/>
    <lineage>
        <taxon>Bacteria</taxon>
        <taxon>Pseudomonadati</taxon>
        <taxon>Pseudomonadota</taxon>
        <taxon>Gammaproteobacteria</taxon>
        <taxon>Cellvibrionales</taxon>
        <taxon>Spongiibacteraceae</taxon>
        <taxon>Zhongshania</taxon>
    </lineage>
</organism>
<dbReference type="InterPro" id="IPR000297">
    <property type="entry name" value="PPIase_PpiC"/>
</dbReference>
<dbReference type="InterPro" id="IPR052029">
    <property type="entry name" value="PpiD_chaperone"/>
</dbReference>
<dbReference type="InterPro" id="IPR023058">
    <property type="entry name" value="PPIase_PpiC_CS"/>
</dbReference>
<evidence type="ECO:0000256" key="5">
    <source>
        <dbReference type="ARBA" id="ARBA00022989"/>
    </source>
</evidence>
<evidence type="ECO:0000256" key="1">
    <source>
        <dbReference type="ARBA" id="ARBA00004382"/>
    </source>
</evidence>
<evidence type="ECO:0000256" key="8">
    <source>
        <dbReference type="ARBA" id="ARBA00038408"/>
    </source>
</evidence>